<sequence>MPYNTRRKSLSLPSLGIHIPQSHPRSNKSTSSSKNTNTSPSKMALTRPAPDHDAPEPSSKRIKRSHDVDVSSPAPSSAAHSKPVVTATKRSPPSSPRSGVKRSIERDDAQHLPTMKPIDLKKVNDEIVEAVILRLQDTRNRPQLIKDLSTALINKLQVVKTSANPCSIISSRLAAFMKRSSWSASSPCPLAKELETVHPRRTYYYLTTCPHLPLPDATSSQLSTTVTPSLASSISTTEETESDRRRELSMSPEVDLSSPEFDDIDDEVPIPGTPMGSASGRQRPVHNVSRAHKADEPPLEKDEKEFTQTADGLQKRRLTGKLLSADPVDSNLLVDESLQNETLFGESHRALALAPSFFPHMAYMTSPAIRPSVPMPVSAKKDNEAESWLKLDAMLDWDRSPETVELDELDGLLNGF</sequence>
<name>A0A9P9BKA1_9PEZI</name>
<evidence type="ECO:0000259" key="2">
    <source>
        <dbReference type="Pfam" id="PF25318"/>
    </source>
</evidence>
<dbReference type="InterPro" id="IPR057511">
    <property type="entry name" value="WH_GDS1"/>
</dbReference>
<protein>
    <recommendedName>
        <fullName evidence="2">GDS1 winged helix domain-containing protein</fullName>
    </recommendedName>
</protein>
<dbReference type="Pfam" id="PF25318">
    <property type="entry name" value="WHD_GDS1"/>
    <property type="match status" value="1"/>
</dbReference>
<feature type="compositionally biased region" description="Basic and acidic residues" evidence="1">
    <location>
        <begin position="292"/>
        <end position="305"/>
    </location>
</feature>
<evidence type="ECO:0000256" key="1">
    <source>
        <dbReference type="SAM" id="MobiDB-lite"/>
    </source>
</evidence>
<dbReference type="AlphaFoldDB" id="A0A9P9BKA1"/>
<evidence type="ECO:0000313" key="3">
    <source>
        <dbReference type="EMBL" id="KAH7020999.1"/>
    </source>
</evidence>
<proteinExistence type="predicted"/>
<feature type="region of interest" description="Disordered" evidence="1">
    <location>
        <begin position="1"/>
        <end position="111"/>
    </location>
</feature>
<dbReference type="RefSeq" id="XP_046007200.1">
    <property type="nucleotide sequence ID" value="XM_046157235.1"/>
</dbReference>
<evidence type="ECO:0000313" key="4">
    <source>
        <dbReference type="Proteomes" id="UP000756346"/>
    </source>
</evidence>
<keyword evidence="4" id="KW-1185">Reference proteome</keyword>
<feature type="compositionally biased region" description="Basic and acidic residues" evidence="1">
    <location>
        <begin position="49"/>
        <end position="69"/>
    </location>
</feature>
<dbReference type="EMBL" id="JAGTJQ010000010">
    <property type="protein sequence ID" value="KAH7020999.1"/>
    <property type="molecule type" value="Genomic_DNA"/>
</dbReference>
<feature type="domain" description="GDS1 winged helix" evidence="2">
    <location>
        <begin position="119"/>
        <end position="212"/>
    </location>
</feature>
<feature type="region of interest" description="Disordered" evidence="1">
    <location>
        <begin position="218"/>
        <end position="305"/>
    </location>
</feature>
<accession>A0A9P9BKA1</accession>
<dbReference type="Proteomes" id="UP000756346">
    <property type="component" value="Unassembled WGS sequence"/>
</dbReference>
<dbReference type="GeneID" id="70186781"/>
<feature type="compositionally biased region" description="Low complexity" evidence="1">
    <location>
        <begin position="70"/>
        <end position="81"/>
    </location>
</feature>
<dbReference type="OrthoDB" id="4150221at2759"/>
<comment type="caution">
    <text evidence="3">The sequence shown here is derived from an EMBL/GenBank/DDBJ whole genome shotgun (WGS) entry which is preliminary data.</text>
</comment>
<organism evidence="3 4">
    <name type="scientific">Microdochium trichocladiopsis</name>
    <dbReference type="NCBI Taxonomy" id="1682393"/>
    <lineage>
        <taxon>Eukaryota</taxon>
        <taxon>Fungi</taxon>
        <taxon>Dikarya</taxon>
        <taxon>Ascomycota</taxon>
        <taxon>Pezizomycotina</taxon>
        <taxon>Sordariomycetes</taxon>
        <taxon>Xylariomycetidae</taxon>
        <taxon>Xylariales</taxon>
        <taxon>Microdochiaceae</taxon>
        <taxon>Microdochium</taxon>
    </lineage>
</organism>
<gene>
    <name evidence="3" type="ORF">B0I36DRAFT_353721</name>
</gene>
<feature type="compositionally biased region" description="Polar residues" evidence="1">
    <location>
        <begin position="218"/>
        <end position="231"/>
    </location>
</feature>
<feature type="compositionally biased region" description="Low complexity" evidence="1">
    <location>
        <begin position="27"/>
        <end position="42"/>
    </location>
</feature>
<reference evidence="3" key="1">
    <citation type="journal article" date="2021" name="Nat. Commun.">
        <title>Genetic determinants of endophytism in the Arabidopsis root mycobiome.</title>
        <authorList>
            <person name="Mesny F."/>
            <person name="Miyauchi S."/>
            <person name="Thiergart T."/>
            <person name="Pickel B."/>
            <person name="Atanasova L."/>
            <person name="Karlsson M."/>
            <person name="Huettel B."/>
            <person name="Barry K.W."/>
            <person name="Haridas S."/>
            <person name="Chen C."/>
            <person name="Bauer D."/>
            <person name="Andreopoulos W."/>
            <person name="Pangilinan J."/>
            <person name="LaButti K."/>
            <person name="Riley R."/>
            <person name="Lipzen A."/>
            <person name="Clum A."/>
            <person name="Drula E."/>
            <person name="Henrissat B."/>
            <person name="Kohler A."/>
            <person name="Grigoriev I.V."/>
            <person name="Martin F.M."/>
            <person name="Hacquard S."/>
        </authorList>
    </citation>
    <scope>NUCLEOTIDE SEQUENCE</scope>
    <source>
        <strain evidence="3">MPI-CAGE-CH-0230</strain>
    </source>
</reference>